<dbReference type="Proteomes" id="UP000316801">
    <property type="component" value="Unassembled WGS sequence"/>
</dbReference>
<dbReference type="AlphaFoldDB" id="A0A549SL75"/>
<dbReference type="InterPro" id="IPR013249">
    <property type="entry name" value="RNA_pol_sigma70_r4_t2"/>
</dbReference>
<name>A0A549SL75_9HYPH</name>
<dbReference type="EMBL" id="VJMG01000119">
    <property type="protein sequence ID" value="TRL30375.1"/>
    <property type="molecule type" value="Genomic_DNA"/>
</dbReference>
<evidence type="ECO:0000313" key="3">
    <source>
        <dbReference type="Proteomes" id="UP000316801"/>
    </source>
</evidence>
<evidence type="ECO:0000313" key="2">
    <source>
        <dbReference type="EMBL" id="TRL30375.1"/>
    </source>
</evidence>
<reference evidence="2 3" key="1">
    <citation type="submission" date="2019-07" db="EMBL/GenBank/DDBJ databases">
        <title>Ln-dependent methylotrophs.</title>
        <authorList>
            <person name="Tani A."/>
        </authorList>
    </citation>
    <scope>NUCLEOTIDE SEQUENCE [LARGE SCALE GENOMIC DNA]</scope>
    <source>
        <strain evidence="2 3">SM12</strain>
    </source>
</reference>
<dbReference type="RefSeq" id="WP_143128076.1">
    <property type="nucleotide sequence ID" value="NZ_VJMG01000119.1"/>
</dbReference>
<proteinExistence type="predicted"/>
<dbReference type="GO" id="GO:0003677">
    <property type="term" value="F:DNA binding"/>
    <property type="evidence" value="ECO:0007669"/>
    <property type="project" value="InterPro"/>
</dbReference>
<dbReference type="GO" id="GO:0016987">
    <property type="term" value="F:sigma factor activity"/>
    <property type="evidence" value="ECO:0007669"/>
    <property type="project" value="InterPro"/>
</dbReference>
<organism evidence="2 3">
    <name type="scientific">Rhizobium straminoryzae</name>
    <dbReference type="NCBI Taxonomy" id="1387186"/>
    <lineage>
        <taxon>Bacteria</taxon>
        <taxon>Pseudomonadati</taxon>
        <taxon>Pseudomonadota</taxon>
        <taxon>Alphaproteobacteria</taxon>
        <taxon>Hyphomicrobiales</taxon>
        <taxon>Rhizobiaceae</taxon>
        <taxon>Rhizobium/Agrobacterium group</taxon>
        <taxon>Rhizobium</taxon>
    </lineage>
</organism>
<evidence type="ECO:0000259" key="1">
    <source>
        <dbReference type="Pfam" id="PF08281"/>
    </source>
</evidence>
<dbReference type="Gene3D" id="1.10.10.10">
    <property type="entry name" value="Winged helix-like DNA-binding domain superfamily/Winged helix DNA-binding domain"/>
    <property type="match status" value="1"/>
</dbReference>
<keyword evidence="3" id="KW-1185">Reference proteome</keyword>
<feature type="domain" description="RNA polymerase sigma factor 70 region 4 type 2" evidence="1">
    <location>
        <begin position="1"/>
        <end position="42"/>
    </location>
</feature>
<accession>A0A549SL75</accession>
<sequence length="53" mass="6067">PDRARRAWALSQVDGWTYQQIADHLGVSRNTVYNDVKLVLGHCRDVMARLEQG</sequence>
<dbReference type="GO" id="GO:0006352">
    <property type="term" value="P:DNA-templated transcription initiation"/>
    <property type="evidence" value="ECO:0007669"/>
    <property type="project" value="InterPro"/>
</dbReference>
<dbReference type="InterPro" id="IPR036388">
    <property type="entry name" value="WH-like_DNA-bd_sf"/>
</dbReference>
<dbReference type="SUPFAM" id="SSF88659">
    <property type="entry name" value="Sigma3 and sigma4 domains of RNA polymerase sigma factors"/>
    <property type="match status" value="1"/>
</dbReference>
<dbReference type="Pfam" id="PF08281">
    <property type="entry name" value="Sigma70_r4_2"/>
    <property type="match status" value="1"/>
</dbReference>
<protein>
    <submittedName>
        <fullName evidence="2">HTH domain-containing protein</fullName>
    </submittedName>
</protein>
<gene>
    <name evidence="2" type="ORF">FNA46_25665</name>
</gene>
<dbReference type="InterPro" id="IPR013324">
    <property type="entry name" value="RNA_pol_sigma_r3/r4-like"/>
</dbReference>
<comment type="caution">
    <text evidence="2">The sequence shown here is derived from an EMBL/GenBank/DDBJ whole genome shotgun (WGS) entry which is preliminary data.</text>
</comment>
<feature type="non-terminal residue" evidence="2">
    <location>
        <position position="1"/>
    </location>
</feature>